<dbReference type="GO" id="GO:0003677">
    <property type="term" value="F:DNA binding"/>
    <property type="evidence" value="ECO:0007669"/>
    <property type="project" value="InterPro"/>
</dbReference>
<feature type="domain" description="RNA polymerase sigma factor 70 region 4 type 2" evidence="6">
    <location>
        <begin position="123"/>
        <end position="174"/>
    </location>
</feature>
<sequence length="181" mass="21386">MSEQVKIEDLELMGRLRSGDDIALKLIYDKYWNQLFISAYNILHDQQACEDIIQDIFINLWNKREIIEIRVSLKSYLFASTRYEVYRQVRNGSVREDIFDNIHERLETPSEYGNIEYRELLSQINSIVDKLSAKCKVVYKLSREEQLSHKEIASQLDISTKTVENHLNKALRQLRISLGLF</sequence>
<evidence type="ECO:0000259" key="5">
    <source>
        <dbReference type="Pfam" id="PF04542"/>
    </source>
</evidence>
<evidence type="ECO:0000256" key="1">
    <source>
        <dbReference type="ARBA" id="ARBA00010641"/>
    </source>
</evidence>
<reference evidence="8" key="1">
    <citation type="submission" date="2016-10" db="EMBL/GenBank/DDBJ databases">
        <authorList>
            <person name="Varghese N."/>
            <person name="Submissions S."/>
        </authorList>
    </citation>
    <scope>NUCLEOTIDE SEQUENCE [LARGE SCALE GENOMIC DNA]</scope>
    <source>
        <strain evidence="8">DSM 24536</strain>
    </source>
</reference>
<dbReference type="NCBIfam" id="TIGR02985">
    <property type="entry name" value="Sig70_bacteroi1"/>
    <property type="match status" value="1"/>
</dbReference>
<dbReference type="Gene3D" id="1.10.10.10">
    <property type="entry name" value="Winged helix-like DNA-binding domain superfamily/Winged helix DNA-binding domain"/>
    <property type="match status" value="1"/>
</dbReference>
<feature type="domain" description="RNA polymerase sigma-70 region 2" evidence="5">
    <location>
        <begin position="28"/>
        <end position="91"/>
    </location>
</feature>
<name>A0A1G9SHG0_9SPHI</name>
<comment type="similarity">
    <text evidence="1">Belongs to the sigma-70 factor family. ECF subfamily.</text>
</comment>
<keyword evidence="8" id="KW-1185">Reference proteome</keyword>
<dbReference type="Pfam" id="PF08281">
    <property type="entry name" value="Sigma70_r4_2"/>
    <property type="match status" value="1"/>
</dbReference>
<dbReference type="PANTHER" id="PTHR43133:SF46">
    <property type="entry name" value="RNA POLYMERASE SIGMA-70 FACTOR ECF SUBFAMILY"/>
    <property type="match status" value="1"/>
</dbReference>
<dbReference type="NCBIfam" id="TIGR02937">
    <property type="entry name" value="sigma70-ECF"/>
    <property type="match status" value="1"/>
</dbReference>
<gene>
    <name evidence="7" type="ORF">SAMN05421813_11063</name>
</gene>
<dbReference type="InterPro" id="IPR014284">
    <property type="entry name" value="RNA_pol_sigma-70_dom"/>
</dbReference>
<dbReference type="InterPro" id="IPR014327">
    <property type="entry name" value="RNA_pol_sigma70_bacteroid"/>
</dbReference>
<evidence type="ECO:0000259" key="6">
    <source>
        <dbReference type="Pfam" id="PF08281"/>
    </source>
</evidence>
<dbReference type="Proteomes" id="UP000199226">
    <property type="component" value="Unassembled WGS sequence"/>
</dbReference>
<dbReference type="STRING" id="990371.SAMN05421813_11063"/>
<dbReference type="AlphaFoldDB" id="A0A1G9SHG0"/>
<dbReference type="InterPro" id="IPR039425">
    <property type="entry name" value="RNA_pol_sigma-70-like"/>
</dbReference>
<dbReference type="GO" id="GO:0006352">
    <property type="term" value="P:DNA-templated transcription initiation"/>
    <property type="evidence" value="ECO:0007669"/>
    <property type="project" value="InterPro"/>
</dbReference>
<keyword evidence="3" id="KW-0731">Sigma factor</keyword>
<dbReference type="InterPro" id="IPR013324">
    <property type="entry name" value="RNA_pol_sigma_r3/r4-like"/>
</dbReference>
<dbReference type="EMBL" id="FNHH01000010">
    <property type="protein sequence ID" value="SDM34924.1"/>
    <property type="molecule type" value="Genomic_DNA"/>
</dbReference>
<dbReference type="GO" id="GO:0016987">
    <property type="term" value="F:sigma factor activity"/>
    <property type="evidence" value="ECO:0007669"/>
    <property type="project" value="UniProtKB-KW"/>
</dbReference>
<evidence type="ECO:0000313" key="7">
    <source>
        <dbReference type="EMBL" id="SDM34924.1"/>
    </source>
</evidence>
<dbReference type="SUPFAM" id="SSF88946">
    <property type="entry name" value="Sigma2 domain of RNA polymerase sigma factors"/>
    <property type="match status" value="1"/>
</dbReference>
<dbReference type="Pfam" id="PF04542">
    <property type="entry name" value="Sigma70_r2"/>
    <property type="match status" value="1"/>
</dbReference>
<proteinExistence type="inferred from homology"/>
<evidence type="ECO:0000256" key="3">
    <source>
        <dbReference type="ARBA" id="ARBA00023082"/>
    </source>
</evidence>
<dbReference type="Gene3D" id="1.10.1740.10">
    <property type="match status" value="1"/>
</dbReference>
<organism evidence="7 8">
    <name type="scientific">Daejeonella rubra</name>
    <dbReference type="NCBI Taxonomy" id="990371"/>
    <lineage>
        <taxon>Bacteria</taxon>
        <taxon>Pseudomonadati</taxon>
        <taxon>Bacteroidota</taxon>
        <taxon>Sphingobacteriia</taxon>
        <taxon>Sphingobacteriales</taxon>
        <taxon>Sphingobacteriaceae</taxon>
        <taxon>Daejeonella</taxon>
    </lineage>
</organism>
<protein>
    <submittedName>
        <fullName evidence="7">RNA polymerase sigma-70 factor, ECF subfamily</fullName>
    </submittedName>
</protein>
<keyword evidence="2" id="KW-0805">Transcription regulation</keyword>
<dbReference type="InterPro" id="IPR013249">
    <property type="entry name" value="RNA_pol_sigma70_r4_t2"/>
</dbReference>
<evidence type="ECO:0000313" key="8">
    <source>
        <dbReference type="Proteomes" id="UP000199226"/>
    </source>
</evidence>
<dbReference type="InterPro" id="IPR036388">
    <property type="entry name" value="WH-like_DNA-bd_sf"/>
</dbReference>
<dbReference type="SUPFAM" id="SSF88659">
    <property type="entry name" value="Sigma3 and sigma4 domains of RNA polymerase sigma factors"/>
    <property type="match status" value="1"/>
</dbReference>
<dbReference type="InterPro" id="IPR007627">
    <property type="entry name" value="RNA_pol_sigma70_r2"/>
</dbReference>
<dbReference type="PANTHER" id="PTHR43133">
    <property type="entry name" value="RNA POLYMERASE ECF-TYPE SIGMA FACTO"/>
    <property type="match status" value="1"/>
</dbReference>
<accession>A0A1G9SHG0</accession>
<keyword evidence="4" id="KW-0804">Transcription</keyword>
<evidence type="ECO:0000256" key="2">
    <source>
        <dbReference type="ARBA" id="ARBA00023015"/>
    </source>
</evidence>
<evidence type="ECO:0000256" key="4">
    <source>
        <dbReference type="ARBA" id="ARBA00023163"/>
    </source>
</evidence>
<dbReference type="RefSeq" id="WP_176767656.1">
    <property type="nucleotide sequence ID" value="NZ_FNHH01000010.1"/>
</dbReference>
<dbReference type="InterPro" id="IPR013325">
    <property type="entry name" value="RNA_pol_sigma_r2"/>
</dbReference>